<proteinExistence type="predicted"/>
<keyword evidence="1" id="KW-0677">Repeat</keyword>
<evidence type="ECO:0008006" key="6">
    <source>
        <dbReference type="Google" id="ProtNLM"/>
    </source>
</evidence>
<dbReference type="AlphaFoldDB" id="A0A370TK17"/>
<dbReference type="Gene3D" id="1.25.40.20">
    <property type="entry name" value="Ankyrin repeat-containing domain"/>
    <property type="match status" value="2"/>
</dbReference>
<name>A0A370TK17_9HELO</name>
<dbReference type="RefSeq" id="XP_031868522.1">
    <property type="nucleotide sequence ID" value="XM_032015101.1"/>
</dbReference>
<dbReference type="PROSITE" id="PS50088">
    <property type="entry name" value="ANK_REPEAT"/>
    <property type="match status" value="2"/>
</dbReference>
<evidence type="ECO:0000313" key="5">
    <source>
        <dbReference type="Proteomes" id="UP000254866"/>
    </source>
</evidence>
<evidence type="ECO:0000256" key="1">
    <source>
        <dbReference type="ARBA" id="ARBA00022737"/>
    </source>
</evidence>
<dbReference type="PANTHER" id="PTHR24180:SF45">
    <property type="entry name" value="POLY [ADP-RIBOSE] POLYMERASE TANKYRASE"/>
    <property type="match status" value="1"/>
</dbReference>
<dbReference type="OrthoDB" id="21416at2759"/>
<dbReference type="EMBL" id="NPIC01000005">
    <property type="protein sequence ID" value="RDL35866.1"/>
    <property type="molecule type" value="Genomic_DNA"/>
</dbReference>
<reference evidence="4 5" key="1">
    <citation type="journal article" date="2018" name="IMA Fungus">
        <title>IMA Genome-F 9: Draft genome sequence of Annulohypoxylon stygium, Aspergillus mulundensis, Berkeleyomyces basicola (syn. Thielaviopsis basicola), Ceratocystis smalleyi, two Cercospora beticola strains, Coleophoma cylindrospora, Fusarium fracticaudum, Phialophora cf. hyalina, and Morchella septimelata.</title>
        <authorList>
            <person name="Wingfield B.D."/>
            <person name="Bills G.F."/>
            <person name="Dong Y."/>
            <person name="Huang W."/>
            <person name="Nel W.J."/>
            <person name="Swalarsk-Parry B.S."/>
            <person name="Vaghefi N."/>
            <person name="Wilken P.M."/>
            <person name="An Z."/>
            <person name="de Beer Z.W."/>
            <person name="De Vos L."/>
            <person name="Chen L."/>
            <person name="Duong T.A."/>
            <person name="Gao Y."/>
            <person name="Hammerbacher A."/>
            <person name="Kikkert J.R."/>
            <person name="Li Y."/>
            <person name="Li H."/>
            <person name="Li K."/>
            <person name="Li Q."/>
            <person name="Liu X."/>
            <person name="Ma X."/>
            <person name="Naidoo K."/>
            <person name="Pethybridge S.J."/>
            <person name="Sun J."/>
            <person name="Steenkamp E.T."/>
            <person name="van der Nest M.A."/>
            <person name="van Wyk S."/>
            <person name="Wingfield M.J."/>
            <person name="Xiong C."/>
            <person name="Yue Q."/>
            <person name="Zhang X."/>
        </authorList>
    </citation>
    <scope>NUCLEOTIDE SEQUENCE [LARGE SCALE GENOMIC DNA]</scope>
    <source>
        <strain evidence="4 5">BP 5553</strain>
    </source>
</reference>
<dbReference type="PROSITE" id="PS50297">
    <property type="entry name" value="ANK_REP_REGION"/>
    <property type="match status" value="2"/>
</dbReference>
<feature type="repeat" description="ANK" evidence="3">
    <location>
        <begin position="282"/>
        <end position="317"/>
    </location>
</feature>
<accession>A0A370TK17</accession>
<dbReference type="InterPro" id="IPR002110">
    <property type="entry name" value="Ankyrin_rpt"/>
</dbReference>
<dbReference type="PRINTS" id="PR01415">
    <property type="entry name" value="ANKYRIN"/>
</dbReference>
<dbReference type="STRING" id="2656787.A0A370TK17"/>
<dbReference type="GeneID" id="43599327"/>
<keyword evidence="2 3" id="KW-0040">ANK repeat</keyword>
<feature type="repeat" description="ANK" evidence="3">
    <location>
        <begin position="8"/>
        <end position="32"/>
    </location>
</feature>
<dbReference type="Pfam" id="PF12796">
    <property type="entry name" value="Ank_2"/>
    <property type="match status" value="2"/>
</dbReference>
<protein>
    <recommendedName>
        <fullName evidence="6">Ankyrin</fullName>
    </recommendedName>
</protein>
<sequence>MVDYPDKDGKTALHYAAQSGRAESVAILLEMGHANPNAEDSDGLTPLDICARFQRDKFPSQSAKVLTISSENHTIGVRQIIKSLVSHGADISFMFSRDPPDLSRQLASKAKYITPIDTALELGCEVMVDELIKIAKARQANSGEELALEEKPNELILDGLVKPGQINTGIFNTLLRTESEWGIEKFRSIGGDLLRPPPNGHSCITLMVRWGYASFLEKFGDEVVLMTDSWIEKIGKEWRQFKPTSALYVACSRELPNLEVIKVLVGKFGVNINWQTRGWTYHGESALHVLAESRSWWKTHALEYLLDNGADINIKDSDGNTALHSALKYKTAEPLTFCSGMDPI</sequence>
<evidence type="ECO:0000256" key="3">
    <source>
        <dbReference type="PROSITE-ProRule" id="PRU00023"/>
    </source>
</evidence>
<dbReference type="InterPro" id="IPR036770">
    <property type="entry name" value="Ankyrin_rpt-contain_sf"/>
</dbReference>
<gene>
    <name evidence="4" type="ORF">BP5553_06478</name>
</gene>
<dbReference type="InterPro" id="IPR051637">
    <property type="entry name" value="Ank_repeat_dom-contain_49"/>
</dbReference>
<evidence type="ECO:0000256" key="2">
    <source>
        <dbReference type="ARBA" id="ARBA00023043"/>
    </source>
</evidence>
<dbReference type="SMART" id="SM00248">
    <property type="entry name" value="ANK"/>
    <property type="match status" value="5"/>
</dbReference>
<dbReference type="Proteomes" id="UP000254866">
    <property type="component" value="Unassembled WGS sequence"/>
</dbReference>
<dbReference type="PANTHER" id="PTHR24180">
    <property type="entry name" value="CYCLIN-DEPENDENT KINASE INHIBITOR 2C-RELATED"/>
    <property type="match status" value="1"/>
</dbReference>
<comment type="caution">
    <text evidence="4">The sequence shown here is derived from an EMBL/GenBank/DDBJ whole genome shotgun (WGS) entry which is preliminary data.</text>
</comment>
<evidence type="ECO:0000313" key="4">
    <source>
        <dbReference type="EMBL" id="RDL35866.1"/>
    </source>
</evidence>
<organism evidence="4 5">
    <name type="scientific">Venustampulla echinocandica</name>
    <dbReference type="NCBI Taxonomy" id="2656787"/>
    <lineage>
        <taxon>Eukaryota</taxon>
        <taxon>Fungi</taxon>
        <taxon>Dikarya</taxon>
        <taxon>Ascomycota</taxon>
        <taxon>Pezizomycotina</taxon>
        <taxon>Leotiomycetes</taxon>
        <taxon>Helotiales</taxon>
        <taxon>Pleuroascaceae</taxon>
        <taxon>Venustampulla</taxon>
    </lineage>
</organism>
<keyword evidence="5" id="KW-1185">Reference proteome</keyword>
<dbReference type="SUPFAM" id="SSF48403">
    <property type="entry name" value="Ankyrin repeat"/>
    <property type="match status" value="1"/>
</dbReference>